<evidence type="ECO:0000256" key="4">
    <source>
        <dbReference type="ARBA" id="ARBA00011738"/>
    </source>
</evidence>
<dbReference type="SUPFAM" id="SSF51569">
    <property type="entry name" value="Aldolase"/>
    <property type="match status" value="1"/>
</dbReference>
<evidence type="ECO:0000256" key="1">
    <source>
        <dbReference type="ARBA" id="ARBA00001968"/>
    </source>
</evidence>
<dbReference type="EMBL" id="CP002100">
    <property type="protein sequence ID" value="ADN50080.1"/>
    <property type="molecule type" value="Genomic_DNA"/>
</dbReference>
<dbReference type="GO" id="GO:0009098">
    <property type="term" value="P:L-leucine biosynthetic process"/>
    <property type="evidence" value="ECO:0007669"/>
    <property type="project" value="UniProtKB-KW"/>
</dbReference>
<dbReference type="FunFam" id="1.10.238.260:FF:000001">
    <property type="entry name" value="2-isopropylmalate synthase"/>
    <property type="match status" value="1"/>
</dbReference>
<evidence type="ECO:0000259" key="12">
    <source>
        <dbReference type="PROSITE" id="PS50991"/>
    </source>
</evidence>
<evidence type="ECO:0000256" key="9">
    <source>
        <dbReference type="ARBA" id="ARBA00023304"/>
    </source>
</evidence>
<dbReference type="NCBIfam" id="TIGR02090">
    <property type="entry name" value="LEU1_arch"/>
    <property type="match status" value="1"/>
</dbReference>
<dbReference type="InterPro" id="IPR000891">
    <property type="entry name" value="PYR_CT"/>
</dbReference>
<protein>
    <recommendedName>
        <fullName evidence="5">2-isopropylmalate synthase</fullName>
        <ecNumber evidence="5">2.3.3.13</ecNumber>
    </recommendedName>
    <alternativeName>
        <fullName evidence="10">Alpha-isopropylmalate synthase</fullName>
    </alternativeName>
</protein>
<dbReference type="InterPro" id="IPR050073">
    <property type="entry name" value="2-IPM_HCS-like"/>
</dbReference>
<keyword evidence="13" id="KW-0012">Acyltransferase</keyword>
<comment type="pathway">
    <text evidence="2">Amino-acid biosynthesis; L-leucine biosynthesis; L-leucine from 3-methyl-2-oxobutanoate: step 1/4.</text>
</comment>
<dbReference type="CDD" id="cd07940">
    <property type="entry name" value="DRE_TIM_IPMS"/>
    <property type="match status" value="1"/>
</dbReference>
<dbReference type="RefSeq" id="WP_013335805.1">
    <property type="nucleotide sequence ID" value="NC_014537.1"/>
</dbReference>
<evidence type="ECO:0000313" key="13">
    <source>
        <dbReference type="EMBL" id="ADN50080.1"/>
    </source>
</evidence>
<keyword evidence="9" id="KW-0100">Branched-chain amino acid biosynthesis</keyword>
<comment type="cofactor">
    <cofactor evidence="1">
        <name>a divalent metal cation</name>
        <dbReference type="ChEBI" id="CHEBI:60240"/>
    </cofactor>
</comment>
<reference evidence="13 14" key="1">
    <citation type="journal article" date="2010" name="Stand. Genomic Sci.">
        <title>Complete genome sequence of Vulcanisaeta distributa type strain (IC-017).</title>
        <authorList>
            <person name="Mavromatis K."/>
            <person name="Sikorski J."/>
            <person name="Pabst E."/>
            <person name="Teshima H."/>
            <person name="Lapidus A."/>
            <person name="Lucas S."/>
            <person name="Nolan M."/>
            <person name="Glavina Del Rio T."/>
            <person name="Cheng J.F."/>
            <person name="Bruce D."/>
            <person name="Goodwin L."/>
            <person name="Pitluck S."/>
            <person name="Liolios K."/>
            <person name="Ivanova N."/>
            <person name="Mikhailova N."/>
            <person name="Pati A."/>
            <person name="Chen A."/>
            <person name="Palaniappan K."/>
            <person name="Land M."/>
            <person name="Hauser L."/>
            <person name="Chang Y.J."/>
            <person name="Jeffries C.D."/>
            <person name="Rohde M."/>
            <person name="Spring S."/>
            <person name="Goker M."/>
            <person name="Wirth R."/>
            <person name="Woyke T."/>
            <person name="Bristow J."/>
            <person name="Eisen J.A."/>
            <person name="Markowitz V."/>
            <person name="Hugenholtz P."/>
            <person name="Klenk H.P."/>
            <person name="Kyrpides N.C."/>
        </authorList>
    </citation>
    <scope>NUCLEOTIDE SEQUENCE [LARGE SCALE GENOMIC DNA]</scope>
    <source>
        <strain evidence="14">DSM 14429 / JCM 11212 / NBRC 100878 / IC-017</strain>
    </source>
</reference>
<evidence type="ECO:0000313" key="14">
    <source>
        <dbReference type="Proteomes" id="UP000006681"/>
    </source>
</evidence>
<dbReference type="Pfam" id="PF00682">
    <property type="entry name" value="HMGL-like"/>
    <property type="match status" value="1"/>
</dbReference>
<dbReference type="GO" id="GO:0003852">
    <property type="term" value="F:2-isopropylmalate synthase activity"/>
    <property type="evidence" value="ECO:0007669"/>
    <property type="project" value="UniProtKB-EC"/>
</dbReference>
<keyword evidence="6" id="KW-0432">Leucine biosynthesis</keyword>
<dbReference type="InterPro" id="IPR013785">
    <property type="entry name" value="Aldolase_TIM"/>
</dbReference>
<dbReference type="OrthoDB" id="6555at2157"/>
<dbReference type="EC" id="2.3.3.13" evidence="5"/>
<evidence type="ECO:0000256" key="3">
    <source>
        <dbReference type="ARBA" id="ARBA00006154"/>
    </source>
</evidence>
<dbReference type="AlphaFoldDB" id="E1QNB0"/>
<dbReference type="Proteomes" id="UP000006681">
    <property type="component" value="Chromosome"/>
</dbReference>
<dbReference type="Pfam" id="PF22617">
    <property type="entry name" value="HCS_D2"/>
    <property type="match status" value="1"/>
</dbReference>
<evidence type="ECO:0000256" key="2">
    <source>
        <dbReference type="ARBA" id="ARBA00004689"/>
    </source>
</evidence>
<evidence type="ECO:0000256" key="8">
    <source>
        <dbReference type="ARBA" id="ARBA00022679"/>
    </source>
</evidence>
<keyword evidence="7" id="KW-0028">Amino-acid biosynthesis</keyword>
<dbReference type="Gene3D" id="1.10.238.260">
    <property type="match status" value="1"/>
</dbReference>
<organism evidence="13 14">
    <name type="scientific">Vulcanisaeta distributa (strain DSM 14429 / JCM 11212 / NBRC 100878 / IC-017)</name>
    <dbReference type="NCBI Taxonomy" id="572478"/>
    <lineage>
        <taxon>Archaea</taxon>
        <taxon>Thermoproteota</taxon>
        <taxon>Thermoprotei</taxon>
        <taxon>Thermoproteales</taxon>
        <taxon>Thermoproteaceae</taxon>
        <taxon>Vulcanisaeta</taxon>
    </lineage>
</organism>
<reference evidence="14" key="2">
    <citation type="journal article" date="2010" name="Stand. Genomic Sci.">
        <title>Complete genome sequence of Vulcanisaeta distributa type strain (IC-017T).</title>
        <authorList>
            <person name="Mavromatis K."/>
            <person name="Sikorski J."/>
            <person name="Pabst E."/>
            <person name="Teshima H."/>
            <person name="Lapidus A."/>
            <person name="Lucas S."/>
            <person name="Nolan M."/>
            <person name="Glavina Del Rio T."/>
            <person name="Cheng J."/>
            <person name="Bruce D."/>
            <person name="Goodwin L."/>
            <person name="Pitluck S."/>
            <person name="Liolios K."/>
            <person name="Ivanova N."/>
            <person name="Mikhailova N."/>
            <person name="Pati A."/>
            <person name="Chen A."/>
            <person name="Palaniappan K."/>
            <person name="Land M."/>
            <person name="Hauser L."/>
            <person name="Chang Y."/>
            <person name="Jeffries C."/>
            <person name="Rohde M."/>
            <person name="Spring S."/>
            <person name="Goker M."/>
            <person name="Wirth R."/>
            <person name="Woyke T."/>
            <person name="Bristow J."/>
            <person name="Eisen J."/>
            <person name="Markowitz V."/>
            <person name="Hugenholtz P."/>
            <person name="Klenk H."/>
            <person name="Kyrpides N."/>
        </authorList>
    </citation>
    <scope>NUCLEOTIDE SEQUENCE [LARGE SCALE GENOMIC DNA]</scope>
    <source>
        <strain evidence="14">DSM 14429 / JCM 11212 / NBRC 100878 / IC-017</strain>
    </source>
</reference>
<accession>E1QNB0</accession>
<name>E1QNB0_VULDI</name>
<dbReference type="HOGENOM" id="CLU_022158_4_2_2"/>
<dbReference type="Gene3D" id="3.20.20.70">
    <property type="entry name" value="Aldolase class I"/>
    <property type="match status" value="1"/>
</dbReference>
<proteinExistence type="inferred from homology"/>
<keyword evidence="8 11" id="KW-0808">Transferase</keyword>
<dbReference type="InterPro" id="IPR054691">
    <property type="entry name" value="LeuA/HCS_post-cat"/>
</dbReference>
<evidence type="ECO:0000256" key="11">
    <source>
        <dbReference type="RuleBase" id="RU003523"/>
    </source>
</evidence>
<sequence length="377" mass="41157">MRLLDTTLRDGEQTPGVALKPEDKLLIALKLEELGVDSIEAGFPIVSEGEFRAVKSIAREVSNSEVIALARTRREDIDKAIDADVNAIHIFIATSDLHMRYKLRMNREEVVEAAVNAVSYAKSHGLTVEFSAEDATRSDPKFLVRVFQEVVNAGADRLDIADTVGVMWPSKMASLVRFVRENVRGNYLLSVHCHDDFGMAVANSVAAIEAGADQAHGTINGVGERAGNAALEEIAAAVRFLLNYDVGIRFEKIKEVSDLVSKLFGIPVPPNKAIVGANAFSHESGIHVHGVLSNPLTYEPIDPGAVGMNRRIVVGKHSGRHSIIYVLKSMGIEPRDDIVSAVLRRVKELGDMGIRASEEDIKRIVMEVLNHGNDKLN</sequence>
<dbReference type="STRING" id="572478.Vdis_0685"/>
<dbReference type="PROSITE" id="PS50991">
    <property type="entry name" value="PYR_CT"/>
    <property type="match status" value="1"/>
</dbReference>
<dbReference type="PROSITE" id="PS00816">
    <property type="entry name" value="AIPM_HOMOCIT_SYNTH_2"/>
    <property type="match status" value="1"/>
</dbReference>
<gene>
    <name evidence="13" type="ordered locus">Vdis_0685</name>
</gene>
<feature type="domain" description="Pyruvate carboxyltransferase" evidence="12">
    <location>
        <begin position="1"/>
        <end position="254"/>
    </location>
</feature>
<dbReference type="FunFam" id="3.20.20.70:FF:000010">
    <property type="entry name" value="2-isopropylmalate synthase"/>
    <property type="match status" value="1"/>
</dbReference>
<evidence type="ECO:0000256" key="6">
    <source>
        <dbReference type="ARBA" id="ARBA00022430"/>
    </source>
</evidence>
<dbReference type="InterPro" id="IPR011830">
    <property type="entry name" value="LEU1_arch"/>
</dbReference>
<dbReference type="PROSITE" id="PS00815">
    <property type="entry name" value="AIPM_HOMOCIT_SYNTH_1"/>
    <property type="match status" value="1"/>
</dbReference>
<dbReference type="PANTHER" id="PTHR10277:SF9">
    <property type="entry name" value="2-ISOPROPYLMALATE SYNTHASE 1, CHLOROPLASTIC-RELATED"/>
    <property type="match status" value="1"/>
</dbReference>
<evidence type="ECO:0000256" key="7">
    <source>
        <dbReference type="ARBA" id="ARBA00022605"/>
    </source>
</evidence>
<evidence type="ECO:0000256" key="10">
    <source>
        <dbReference type="ARBA" id="ARBA00030312"/>
    </source>
</evidence>
<dbReference type="GeneID" id="9751609"/>
<dbReference type="PANTHER" id="PTHR10277">
    <property type="entry name" value="HOMOCITRATE SYNTHASE-RELATED"/>
    <property type="match status" value="1"/>
</dbReference>
<evidence type="ECO:0000256" key="5">
    <source>
        <dbReference type="ARBA" id="ARBA00012973"/>
    </source>
</evidence>
<dbReference type="KEGG" id="vdi:Vdis_0685"/>
<dbReference type="eggNOG" id="arCOG02092">
    <property type="taxonomic scope" value="Archaea"/>
</dbReference>
<comment type="subunit">
    <text evidence="4">Homodimer.</text>
</comment>
<comment type="similarity">
    <text evidence="3 11">Belongs to the alpha-IPM synthase/homocitrate synthase family.</text>
</comment>
<keyword evidence="14" id="KW-1185">Reference proteome</keyword>
<dbReference type="InterPro" id="IPR002034">
    <property type="entry name" value="AIPM/Hcit_synth_CS"/>
</dbReference>